<dbReference type="GO" id="GO:0006096">
    <property type="term" value="P:glycolytic process"/>
    <property type="evidence" value="ECO:0007669"/>
    <property type="project" value="UniProtKB-KW"/>
</dbReference>
<dbReference type="PROSITE" id="PS00174">
    <property type="entry name" value="P_GLUCOSE_ISOMERASE_2"/>
    <property type="match status" value="1"/>
</dbReference>
<dbReference type="GO" id="GO:0051156">
    <property type="term" value="P:glucose 6-phosphate metabolic process"/>
    <property type="evidence" value="ECO:0007669"/>
    <property type="project" value="TreeGrafter"/>
</dbReference>
<keyword evidence="5 8" id="KW-0324">Glycolysis</keyword>
<evidence type="ECO:0000256" key="3">
    <source>
        <dbReference type="ARBA" id="ARBA00011952"/>
    </source>
</evidence>
<dbReference type="PRINTS" id="PR00662">
    <property type="entry name" value="G6PISOMERASE"/>
</dbReference>
<dbReference type="AlphaFoldDB" id="A0A9W7KTM4"/>
<gene>
    <name evidence="11" type="ORF">TrRE_jg9953</name>
</gene>
<dbReference type="CDD" id="cd05016">
    <property type="entry name" value="SIS_PGI_2"/>
    <property type="match status" value="1"/>
</dbReference>
<dbReference type="EC" id="5.3.1.9" evidence="3 8"/>
<evidence type="ECO:0000313" key="12">
    <source>
        <dbReference type="Proteomes" id="UP001165082"/>
    </source>
</evidence>
<keyword evidence="4 8" id="KW-0312">Gluconeogenesis</keyword>
<dbReference type="GO" id="GO:0006094">
    <property type="term" value="P:gluconeogenesis"/>
    <property type="evidence" value="ECO:0007669"/>
    <property type="project" value="UniProtKB-KW"/>
</dbReference>
<dbReference type="EMBL" id="BRXZ01000396">
    <property type="protein sequence ID" value="GMI10911.1"/>
    <property type="molecule type" value="Genomic_DNA"/>
</dbReference>
<name>A0A9W7KTM4_9STRA</name>
<feature type="compositionally biased region" description="Basic and acidic residues" evidence="9">
    <location>
        <begin position="659"/>
        <end position="673"/>
    </location>
</feature>
<dbReference type="GO" id="GO:0005829">
    <property type="term" value="C:cytosol"/>
    <property type="evidence" value="ECO:0007669"/>
    <property type="project" value="TreeGrafter"/>
</dbReference>
<organism evidence="11 12">
    <name type="scientific">Triparma retinervis</name>
    <dbReference type="NCBI Taxonomy" id="2557542"/>
    <lineage>
        <taxon>Eukaryota</taxon>
        <taxon>Sar</taxon>
        <taxon>Stramenopiles</taxon>
        <taxon>Ochrophyta</taxon>
        <taxon>Bolidophyceae</taxon>
        <taxon>Parmales</taxon>
        <taxon>Triparmaceae</taxon>
        <taxon>Triparma</taxon>
    </lineage>
</organism>
<dbReference type="OrthoDB" id="5831190at2759"/>
<evidence type="ECO:0000256" key="2">
    <source>
        <dbReference type="ARBA" id="ARBA00006604"/>
    </source>
</evidence>
<keyword evidence="12" id="KW-1185">Reference proteome</keyword>
<reference evidence="11" key="1">
    <citation type="submission" date="2022-07" db="EMBL/GenBank/DDBJ databases">
        <title>Genome analysis of Parmales, a sister group of diatoms, reveals the evolutionary specialization of diatoms from phago-mixotrophs to photoautotrophs.</title>
        <authorList>
            <person name="Ban H."/>
            <person name="Sato S."/>
            <person name="Yoshikawa S."/>
            <person name="Kazumasa Y."/>
            <person name="Nakamura Y."/>
            <person name="Ichinomiya M."/>
            <person name="Saitoh K."/>
            <person name="Sato N."/>
            <person name="Blanc-Mathieu R."/>
            <person name="Endo H."/>
            <person name="Kuwata A."/>
            <person name="Ogata H."/>
        </authorList>
    </citation>
    <scope>NUCLEOTIDE SEQUENCE</scope>
</reference>
<evidence type="ECO:0000313" key="11">
    <source>
        <dbReference type="EMBL" id="GMI10911.1"/>
    </source>
</evidence>
<dbReference type="HAMAP" id="MF_00473">
    <property type="entry name" value="G6P_isomerase"/>
    <property type="match status" value="1"/>
</dbReference>
<evidence type="ECO:0000256" key="7">
    <source>
        <dbReference type="ARBA" id="ARBA00029321"/>
    </source>
</evidence>
<dbReference type="InterPro" id="IPR035476">
    <property type="entry name" value="SIS_PGI_1"/>
</dbReference>
<evidence type="ECO:0000256" key="5">
    <source>
        <dbReference type="ARBA" id="ARBA00023152"/>
    </source>
</evidence>
<comment type="pathway">
    <text evidence="1 8">Carbohydrate degradation; glycolysis; D-glyceraldehyde 3-phosphate and glycerone phosphate from D-glucose: step 2/4.</text>
</comment>
<dbReference type="Gene3D" id="3.40.50.10490">
    <property type="entry name" value="Glucose-6-phosphate isomerase like protein, domain 1"/>
    <property type="match status" value="2"/>
</dbReference>
<dbReference type="CDD" id="cd05015">
    <property type="entry name" value="SIS_PGI_1"/>
    <property type="match status" value="1"/>
</dbReference>
<dbReference type="SUPFAM" id="SSF53697">
    <property type="entry name" value="SIS domain"/>
    <property type="match status" value="1"/>
</dbReference>
<dbReference type="FunFam" id="3.40.50.10490:FF:000048">
    <property type="entry name" value="Glucose-6-phosphate isomerase"/>
    <property type="match status" value="1"/>
</dbReference>
<dbReference type="PANTHER" id="PTHR11469">
    <property type="entry name" value="GLUCOSE-6-PHOSPHATE ISOMERASE"/>
    <property type="match status" value="1"/>
</dbReference>
<keyword evidence="10" id="KW-0732">Signal</keyword>
<dbReference type="InterPro" id="IPR001672">
    <property type="entry name" value="G6P_Isomerase"/>
</dbReference>
<sequence length="673" mass="75880">MGLWRPTLLLSLYASTWAFTTPTKTPGHHYQLKARGTDGIATEEASKTISLKNQINYDSDFSLSPIPLVSTSPEWAALTSHAEAVEKLHLKDLLQDPERSDLLHTVHDGIFLDYSRQRVTAETLDLLEDLASKQLLREKMDAMFRGDKINFTEKRAVLHTALRARLEDPRRPFVDGQDTVEEVHQVLEKIRDFSEAVRFGSITGYTGKQLRNVVSVGIGGSYLGPEFLHECLKTEPEGMNSALGYTLRFLSNVDPVDVERTCSELDPEETLVIIVSKTFTTAETMLNARTMRQWLWDFMGNDPDVVRKHVVACASTSATEKVRDFGIDTDNRFFQFWDWVGGRYSVCSSVGAVPISLIYGFDLFQKVLNGARNMDRHFLSAPLRENIPMIMGLIGVWNTSFLKYKMRTTLPYAEALLRLPAHIQQLDMESNGKHVTRSGQDVDYDVGEVDFGEPGTNGQHSFFQLLHMGQPVPCDFIGFIKSQHDLMVDGEKLSSHDELMSNFFAQPDALANGKTAEKLRAEGVPEWQIPHRTFHGNRPSMSLLLPKLTAYRVGQIIALYEHRTAVQGFVWDLNSFDQWGVELGKKLATDVKEKLAVGRNGGKIKCDNPSSTRLLNHYVKFCEENEDDEGGENPFVVKEGGKDKFAVQWPKGQSAFSKHPPEMHHLKDNGRML</sequence>
<proteinExistence type="inferred from homology"/>
<dbReference type="Pfam" id="PF00342">
    <property type="entry name" value="PGI"/>
    <property type="match status" value="1"/>
</dbReference>
<accession>A0A9W7KTM4</accession>
<dbReference type="PROSITE" id="PS00765">
    <property type="entry name" value="P_GLUCOSE_ISOMERASE_1"/>
    <property type="match status" value="1"/>
</dbReference>
<dbReference type="GO" id="GO:0004347">
    <property type="term" value="F:glucose-6-phosphate isomerase activity"/>
    <property type="evidence" value="ECO:0007669"/>
    <property type="project" value="UniProtKB-EC"/>
</dbReference>
<feature type="chain" id="PRO_5040947196" description="Glucose-6-phosphate isomerase" evidence="10">
    <location>
        <begin position="19"/>
        <end position="673"/>
    </location>
</feature>
<dbReference type="InterPro" id="IPR035482">
    <property type="entry name" value="SIS_PGI_2"/>
</dbReference>
<evidence type="ECO:0000256" key="1">
    <source>
        <dbReference type="ARBA" id="ARBA00004926"/>
    </source>
</evidence>
<dbReference type="Proteomes" id="UP001165082">
    <property type="component" value="Unassembled WGS sequence"/>
</dbReference>
<comment type="caution">
    <text evidence="11">The sequence shown here is derived from an EMBL/GenBank/DDBJ whole genome shotgun (WGS) entry which is preliminary data.</text>
</comment>
<evidence type="ECO:0000256" key="10">
    <source>
        <dbReference type="SAM" id="SignalP"/>
    </source>
</evidence>
<dbReference type="InterPro" id="IPR046348">
    <property type="entry name" value="SIS_dom_sf"/>
</dbReference>
<evidence type="ECO:0000256" key="8">
    <source>
        <dbReference type="RuleBase" id="RU000612"/>
    </source>
</evidence>
<evidence type="ECO:0000256" key="6">
    <source>
        <dbReference type="ARBA" id="ARBA00023235"/>
    </source>
</evidence>
<dbReference type="GO" id="GO:0097367">
    <property type="term" value="F:carbohydrate derivative binding"/>
    <property type="evidence" value="ECO:0007669"/>
    <property type="project" value="InterPro"/>
</dbReference>
<feature type="region of interest" description="Disordered" evidence="9">
    <location>
        <begin position="653"/>
        <end position="673"/>
    </location>
</feature>
<dbReference type="InterPro" id="IPR023096">
    <property type="entry name" value="G6P_Isomerase_C"/>
</dbReference>
<dbReference type="FunFam" id="3.40.50.10490:FF:000031">
    <property type="entry name" value="Glucose-6-phosphate isomerase"/>
    <property type="match status" value="1"/>
</dbReference>
<protein>
    <recommendedName>
        <fullName evidence="3 8">Glucose-6-phosphate isomerase</fullName>
        <ecNumber evidence="3 8">5.3.1.9</ecNumber>
    </recommendedName>
</protein>
<dbReference type="PANTHER" id="PTHR11469:SF1">
    <property type="entry name" value="GLUCOSE-6-PHOSPHATE ISOMERASE"/>
    <property type="match status" value="1"/>
</dbReference>
<dbReference type="PROSITE" id="PS51463">
    <property type="entry name" value="P_GLUCOSE_ISOMERASE_3"/>
    <property type="match status" value="1"/>
</dbReference>
<feature type="signal peptide" evidence="10">
    <location>
        <begin position="1"/>
        <end position="18"/>
    </location>
</feature>
<dbReference type="InterPro" id="IPR018189">
    <property type="entry name" value="Phosphoglucose_isomerase_CS"/>
</dbReference>
<evidence type="ECO:0000256" key="4">
    <source>
        <dbReference type="ARBA" id="ARBA00022432"/>
    </source>
</evidence>
<comment type="similarity">
    <text evidence="2 8">Belongs to the GPI family.</text>
</comment>
<dbReference type="GO" id="GO:0048029">
    <property type="term" value="F:monosaccharide binding"/>
    <property type="evidence" value="ECO:0007669"/>
    <property type="project" value="TreeGrafter"/>
</dbReference>
<dbReference type="Gene3D" id="1.10.1390.10">
    <property type="match status" value="1"/>
</dbReference>
<dbReference type="NCBIfam" id="NF001211">
    <property type="entry name" value="PRK00179.1"/>
    <property type="match status" value="1"/>
</dbReference>
<comment type="catalytic activity">
    <reaction evidence="7 8">
        <text>alpha-D-glucose 6-phosphate = beta-D-fructose 6-phosphate</text>
        <dbReference type="Rhea" id="RHEA:11816"/>
        <dbReference type="ChEBI" id="CHEBI:57634"/>
        <dbReference type="ChEBI" id="CHEBI:58225"/>
        <dbReference type="EC" id="5.3.1.9"/>
    </reaction>
</comment>
<keyword evidence="6 8" id="KW-0413">Isomerase</keyword>
<evidence type="ECO:0000256" key="9">
    <source>
        <dbReference type="SAM" id="MobiDB-lite"/>
    </source>
</evidence>